<organism evidence="1 2">
    <name type="scientific">Tychonema bourrellyi FEM_GT703</name>
    <dbReference type="NCBI Taxonomy" id="2040638"/>
    <lineage>
        <taxon>Bacteria</taxon>
        <taxon>Bacillati</taxon>
        <taxon>Cyanobacteriota</taxon>
        <taxon>Cyanophyceae</taxon>
        <taxon>Oscillatoriophycideae</taxon>
        <taxon>Oscillatoriales</taxon>
        <taxon>Microcoleaceae</taxon>
        <taxon>Tychonema</taxon>
    </lineage>
</organism>
<protein>
    <submittedName>
        <fullName evidence="1">XisI protein</fullName>
    </submittedName>
</protein>
<dbReference type="AlphaFoldDB" id="A0A2G4EYI3"/>
<dbReference type="InterPro" id="IPR014968">
    <property type="entry name" value="XisI"/>
</dbReference>
<name>A0A2G4EYI3_9CYAN</name>
<dbReference type="Gene3D" id="3.30.310.110">
    <property type="entry name" value="XisI-like"/>
    <property type="match status" value="1"/>
</dbReference>
<dbReference type="Pfam" id="PF08869">
    <property type="entry name" value="XisI"/>
    <property type="match status" value="1"/>
</dbReference>
<dbReference type="SUPFAM" id="SSF143847">
    <property type="entry name" value="XisI-like"/>
    <property type="match status" value="1"/>
</dbReference>
<proteinExistence type="predicted"/>
<evidence type="ECO:0000313" key="1">
    <source>
        <dbReference type="EMBL" id="PHX54571.1"/>
    </source>
</evidence>
<dbReference type="CDD" id="cd16382">
    <property type="entry name" value="XisI-like"/>
    <property type="match status" value="1"/>
</dbReference>
<sequence>MEKLTQYRSIAREVIDEYARYKPSLGQSDMSAVYDIDRDHYLLVSFGWNGDRRVYSTILHLRIFEGKLWIERDETEEGVTQDLLDRGVFQKDIVLAFYHYEDRKLTDFAIA</sequence>
<accession>A0A2G4EYI3</accession>
<dbReference type="RefSeq" id="WP_096829195.1">
    <property type="nucleotide sequence ID" value="NZ_NXIB02000091.1"/>
</dbReference>
<dbReference type="InterPro" id="IPR035943">
    <property type="entry name" value="XisI-like_sf"/>
</dbReference>
<evidence type="ECO:0000313" key="2">
    <source>
        <dbReference type="Proteomes" id="UP000226442"/>
    </source>
</evidence>
<dbReference type="Proteomes" id="UP000226442">
    <property type="component" value="Unassembled WGS sequence"/>
</dbReference>
<dbReference type="OrthoDB" id="460618at2"/>
<comment type="caution">
    <text evidence="1">The sequence shown here is derived from an EMBL/GenBank/DDBJ whole genome shotgun (WGS) entry which is preliminary data.</text>
</comment>
<reference evidence="1" key="1">
    <citation type="submission" date="2017-10" db="EMBL/GenBank/DDBJ databases">
        <title>Draft genome sequence of the planktic cyanobacteria Tychonema bourrellyi isolated from alpine lentic freshwater.</title>
        <authorList>
            <person name="Tett A."/>
            <person name="Armanini F."/>
            <person name="Asnicar F."/>
            <person name="Boscaini A."/>
            <person name="Pasolli E."/>
            <person name="Zolfo M."/>
            <person name="Donati C."/>
            <person name="Salmaso N."/>
            <person name="Segata N."/>
        </authorList>
    </citation>
    <scope>NUCLEOTIDE SEQUENCE</scope>
    <source>
        <strain evidence="1">FEM_GT703</strain>
    </source>
</reference>
<keyword evidence="2" id="KW-1185">Reference proteome</keyword>
<gene>
    <name evidence="1" type="ORF">CP500_015415</name>
</gene>
<dbReference type="EMBL" id="NXIB02000091">
    <property type="protein sequence ID" value="PHX54571.1"/>
    <property type="molecule type" value="Genomic_DNA"/>
</dbReference>